<evidence type="ECO:0000313" key="3">
    <source>
        <dbReference type="Proteomes" id="UP000004510"/>
    </source>
</evidence>
<evidence type="ECO:0000313" key="2">
    <source>
        <dbReference type="EMBL" id="EFF72940.1"/>
    </source>
</evidence>
<proteinExistence type="predicted"/>
<dbReference type="EMBL" id="ADMS01000137">
    <property type="protein sequence ID" value="EFF72940.1"/>
    <property type="molecule type" value="Genomic_DNA"/>
</dbReference>
<name>D4XJS0_9BURK</name>
<feature type="compositionally biased region" description="Low complexity" evidence="1">
    <location>
        <begin position="11"/>
        <end position="30"/>
    </location>
</feature>
<accession>D4XJS0</accession>
<feature type="non-terminal residue" evidence="2">
    <location>
        <position position="1"/>
    </location>
</feature>
<organism evidence="2 3">
    <name type="scientific">Achromobacter piechaudii ATCC 43553</name>
    <dbReference type="NCBI Taxonomy" id="742159"/>
    <lineage>
        <taxon>Bacteria</taxon>
        <taxon>Pseudomonadati</taxon>
        <taxon>Pseudomonadota</taxon>
        <taxon>Betaproteobacteria</taxon>
        <taxon>Burkholderiales</taxon>
        <taxon>Alcaligenaceae</taxon>
        <taxon>Achromobacter</taxon>
    </lineage>
</organism>
<protein>
    <submittedName>
        <fullName evidence="2">Uncharacterized protein</fullName>
    </submittedName>
</protein>
<reference evidence="3" key="1">
    <citation type="submission" date="2010-03" db="EMBL/GenBank/DDBJ databases">
        <title>Complete sequence of Mobiluncus curtisii ATCC 43063.</title>
        <authorList>
            <person name="Muzny D."/>
            <person name="Qin X."/>
            <person name="Deng J."/>
            <person name="Jiang H."/>
            <person name="Liu Y."/>
            <person name="Qu J."/>
            <person name="Song X.-Z."/>
            <person name="Zhang L."/>
            <person name="Thornton R."/>
            <person name="Coyle M."/>
            <person name="Francisco L."/>
            <person name="Jackson L."/>
            <person name="Javaid M."/>
            <person name="Korchina V."/>
            <person name="Kovar C."/>
            <person name="Mata R."/>
            <person name="Mathew T."/>
            <person name="Ngo R."/>
            <person name="Nguyen L."/>
            <person name="Nguyen N."/>
            <person name="Okwuonu G."/>
            <person name="Ongeri F."/>
            <person name="Pham C."/>
            <person name="Simmons D."/>
            <person name="Wilczek-Boney K."/>
            <person name="Hale W."/>
            <person name="Jakkamsetti A."/>
            <person name="Pham P."/>
            <person name="Ruth R."/>
            <person name="San Lucas F."/>
            <person name="Warren J."/>
            <person name="Zhang J."/>
            <person name="Zhao Z."/>
            <person name="Zhou C."/>
            <person name="Zhu D."/>
            <person name="Lee S."/>
            <person name="Bess C."/>
            <person name="Blankenburg K."/>
            <person name="Forbes L."/>
            <person name="Fu Q."/>
            <person name="Gubbala S."/>
            <person name="Hirani K."/>
            <person name="Jayaseelan J.C."/>
            <person name="Lara F."/>
            <person name="Munidasa M."/>
            <person name="Palculict T."/>
            <person name="Patil S."/>
            <person name="Pu L.-L."/>
            <person name="Saada N."/>
            <person name="Tang L."/>
            <person name="Weissenberger G."/>
            <person name="Zhu Y."/>
            <person name="Hemphill L."/>
            <person name="Shang Y."/>
            <person name="Youmans B."/>
            <person name="Ayvaz T."/>
            <person name="Ross M."/>
            <person name="Santibanez J."/>
            <person name="Aqrawi P."/>
            <person name="Gross S."/>
            <person name="Joshi V."/>
            <person name="Fowler G."/>
            <person name="Nazareth L."/>
            <person name="Reid J."/>
            <person name="Worley K."/>
            <person name="Petrosino J."/>
            <person name="Highlander S."/>
            <person name="Gibbs R."/>
            <person name="Gibbs R."/>
        </authorList>
    </citation>
    <scope>NUCLEOTIDE SEQUENCE [LARGE SCALE GENOMIC DNA]</scope>
    <source>
        <strain evidence="3">ATCC 43553</strain>
    </source>
</reference>
<comment type="caution">
    <text evidence="2">The sequence shown here is derived from an EMBL/GenBank/DDBJ whole genome shotgun (WGS) entry which is preliminary data.</text>
</comment>
<dbReference type="AlphaFoldDB" id="D4XJS0"/>
<gene>
    <name evidence="2" type="ORF">HMPREF0004_5717</name>
</gene>
<dbReference type="Proteomes" id="UP000004510">
    <property type="component" value="Unassembled WGS sequence"/>
</dbReference>
<evidence type="ECO:0000256" key="1">
    <source>
        <dbReference type="SAM" id="MobiDB-lite"/>
    </source>
</evidence>
<dbReference type="HOGENOM" id="CLU_3300671_0_0_4"/>
<feature type="region of interest" description="Disordered" evidence="1">
    <location>
        <begin position="1"/>
        <end position="39"/>
    </location>
</feature>
<sequence>NAPSRPASLQRSSTMSRTAAAARGSPTTSPRRTRRKMGP</sequence>
<feature type="compositionally biased region" description="Polar residues" evidence="1">
    <location>
        <begin position="1"/>
        <end position="10"/>
    </location>
</feature>